<dbReference type="Proteomes" id="UP000278804">
    <property type="component" value="Chromosome"/>
</dbReference>
<reference evidence="2 3" key="1">
    <citation type="journal article" date="2020" name="Int. J. Syst. Evol. Microbiol.">
        <title>Description of Erysipelothrix piscisicarius sp. nov., an emergent fish pathogen, and assessment of virulence using a tiger barb (Puntigrus tetrazona) infection model.</title>
        <authorList>
            <person name="Pomaranski E.K."/>
            <person name="Griffin M.J."/>
            <person name="Camus A.C."/>
            <person name="Armwood A.R."/>
            <person name="Shelley J."/>
            <person name="Waldbieser G.C."/>
            <person name="LaFrentz B.R."/>
            <person name="Garcia J.C."/>
            <person name="Yanong R."/>
            <person name="Soto E."/>
        </authorList>
    </citation>
    <scope>NUCLEOTIDE SEQUENCE [LARGE SCALE GENOMIC DNA]</scope>
    <source>
        <strain evidence="2 3">15TAL0474</strain>
    </source>
</reference>
<dbReference type="InterPro" id="IPR052920">
    <property type="entry name" value="DNA-binding_regulatory"/>
</dbReference>
<keyword evidence="3" id="KW-1185">Reference proteome</keyword>
<dbReference type="InterPro" id="IPR029058">
    <property type="entry name" value="AB_hydrolase_fold"/>
</dbReference>
<dbReference type="PANTHER" id="PTHR43358:SF4">
    <property type="entry name" value="ALPHA_BETA HYDROLASE FOLD-1 DOMAIN-CONTAINING PROTEIN"/>
    <property type="match status" value="1"/>
</dbReference>
<keyword evidence="2" id="KW-0378">Hydrolase</keyword>
<dbReference type="InterPro" id="IPR022742">
    <property type="entry name" value="Hydrolase_4"/>
</dbReference>
<dbReference type="PANTHER" id="PTHR43358">
    <property type="entry name" value="ALPHA/BETA-HYDROLASE"/>
    <property type="match status" value="1"/>
</dbReference>
<feature type="domain" description="Serine aminopeptidase S33" evidence="1">
    <location>
        <begin position="81"/>
        <end position="184"/>
    </location>
</feature>
<sequence>MKHLKKLIIVAGILVVLLGFAGGYFFKLALIPGEKDFIDADVKAIWKPDQEWLKSVNKTSQELVSDSGLKLKAWYVPAKAETKDTILVAHGYGNNKDRVGHYIRLFHEMGFNVLAPDARSHGESEGNLIGFGWPERFDIEAWVQKIINQNGEDSRIALFGLSMGASTVMMASGLDLPDNVMAVIEDCGYTSVADQLSYKLKDMYNLPAFPMIPITNMITQVKAGFNFYEASAVESLKRSTLPTLFIHGDADDFVPYEMLDTLYQAHPGPKEKIVIKVANHAESYEKDPVYYKKSIESFLTRYLTQTPNNS</sequence>
<name>A0A3S5HK76_9FIRM</name>
<dbReference type="Gene3D" id="3.40.50.1820">
    <property type="entry name" value="alpha/beta hydrolase"/>
    <property type="match status" value="1"/>
</dbReference>
<dbReference type="RefSeq" id="WP_125164085.1">
    <property type="nucleotide sequence ID" value="NZ_CP034234.1"/>
</dbReference>
<proteinExistence type="predicted"/>
<dbReference type="Pfam" id="PF12146">
    <property type="entry name" value="Hydrolase_4"/>
    <property type="match status" value="1"/>
</dbReference>
<dbReference type="SUPFAM" id="SSF53474">
    <property type="entry name" value="alpha/beta-Hydrolases"/>
    <property type="match status" value="1"/>
</dbReference>
<gene>
    <name evidence="2" type="ORF">EEI45_02935</name>
</gene>
<protein>
    <submittedName>
        <fullName evidence="2">Alpha/beta hydrolase</fullName>
    </submittedName>
</protein>
<dbReference type="EMBL" id="CP034234">
    <property type="protein sequence ID" value="AZK43875.1"/>
    <property type="molecule type" value="Genomic_DNA"/>
</dbReference>
<dbReference type="GO" id="GO:0016787">
    <property type="term" value="F:hydrolase activity"/>
    <property type="evidence" value="ECO:0007669"/>
    <property type="project" value="UniProtKB-KW"/>
</dbReference>
<organism evidence="2 3">
    <name type="scientific">Erysipelothrix piscisicarius</name>
    <dbReference type="NCBI Taxonomy" id="2485784"/>
    <lineage>
        <taxon>Bacteria</taxon>
        <taxon>Bacillati</taxon>
        <taxon>Bacillota</taxon>
        <taxon>Erysipelotrichia</taxon>
        <taxon>Erysipelotrichales</taxon>
        <taxon>Erysipelotrichaceae</taxon>
        <taxon>Erysipelothrix</taxon>
    </lineage>
</organism>
<accession>A0A3S5HK76</accession>
<evidence type="ECO:0000313" key="3">
    <source>
        <dbReference type="Proteomes" id="UP000278804"/>
    </source>
</evidence>
<evidence type="ECO:0000259" key="1">
    <source>
        <dbReference type="Pfam" id="PF12146"/>
    </source>
</evidence>
<dbReference type="AlphaFoldDB" id="A0A3S5HK76"/>
<evidence type="ECO:0000313" key="2">
    <source>
        <dbReference type="EMBL" id="AZK43875.1"/>
    </source>
</evidence>
<dbReference type="KEGG" id="eri:EEI45_02935"/>